<organism evidence="2 3">
    <name type="scientific">Dreissena polymorpha</name>
    <name type="common">Zebra mussel</name>
    <name type="synonym">Mytilus polymorpha</name>
    <dbReference type="NCBI Taxonomy" id="45954"/>
    <lineage>
        <taxon>Eukaryota</taxon>
        <taxon>Metazoa</taxon>
        <taxon>Spiralia</taxon>
        <taxon>Lophotrochozoa</taxon>
        <taxon>Mollusca</taxon>
        <taxon>Bivalvia</taxon>
        <taxon>Autobranchia</taxon>
        <taxon>Heteroconchia</taxon>
        <taxon>Euheterodonta</taxon>
        <taxon>Imparidentia</taxon>
        <taxon>Neoheterodontei</taxon>
        <taxon>Myida</taxon>
        <taxon>Dreissenoidea</taxon>
        <taxon>Dreissenidae</taxon>
        <taxon>Dreissena</taxon>
    </lineage>
</organism>
<dbReference type="Proteomes" id="UP000828390">
    <property type="component" value="Unassembled WGS sequence"/>
</dbReference>
<keyword evidence="3" id="KW-1185">Reference proteome</keyword>
<protein>
    <submittedName>
        <fullName evidence="2">Uncharacterized protein</fullName>
    </submittedName>
</protein>
<dbReference type="AlphaFoldDB" id="A0A9D4JC85"/>
<gene>
    <name evidence="2" type="ORF">DPMN_156879</name>
</gene>
<evidence type="ECO:0000313" key="2">
    <source>
        <dbReference type="EMBL" id="KAH3803178.1"/>
    </source>
</evidence>
<comment type="caution">
    <text evidence="2">The sequence shown here is derived from an EMBL/GenBank/DDBJ whole genome shotgun (WGS) entry which is preliminary data.</text>
</comment>
<reference evidence="2" key="2">
    <citation type="submission" date="2020-11" db="EMBL/GenBank/DDBJ databases">
        <authorList>
            <person name="McCartney M.A."/>
            <person name="Auch B."/>
            <person name="Kono T."/>
            <person name="Mallez S."/>
            <person name="Becker A."/>
            <person name="Gohl D.M."/>
            <person name="Silverstein K.A.T."/>
            <person name="Koren S."/>
            <person name="Bechman K.B."/>
            <person name="Herman A."/>
            <person name="Abrahante J.E."/>
            <person name="Garbe J."/>
        </authorList>
    </citation>
    <scope>NUCLEOTIDE SEQUENCE</scope>
    <source>
        <strain evidence="2">Duluth1</strain>
        <tissue evidence="2">Whole animal</tissue>
    </source>
</reference>
<dbReference type="EMBL" id="JAIWYP010000007">
    <property type="protein sequence ID" value="KAH3803178.1"/>
    <property type="molecule type" value="Genomic_DNA"/>
</dbReference>
<feature type="region of interest" description="Disordered" evidence="1">
    <location>
        <begin position="10"/>
        <end position="33"/>
    </location>
</feature>
<evidence type="ECO:0000313" key="3">
    <source>
        <dbReference type="Proteomes" id="UP000828390"/>
    </source>
</evidence>
<accession>A0A9D4JC85</accession>
<reference evidence="2" key="1">
    <citation type="journal article" date="2019" name="bioRxiv">
        <title>The Genome of the Zebra Mussel, Dreissena polymorpha: A Resource for Invasive Species Research.</title>
        <authorList>
            <person name="McCartney M.A."/>
            <person name="Auch B."/>
            <person name="Kono T."/>
            <person name="Mallez S."/>
            <person name="Zhang Y."/>
            <person name="Obille A."/>
            <person name="Becker A."/>
            <person name="Abrahante J.E."/>
            <person name="Garbe J."/>
            <person name="Badalamenti J.P."/>
            <person name="Herman A."/>
            <person name="Mangelson H."/>
            <person name="Liachko I."/>
            <person name="Sullivan S."/>
            <person name="Sone E.D."/>
            <person name="Koren S."/>
            <person name="Silverstein K.A.T."/>
            <person name="Beckman K.B."/>
            <person name="Gohl D.M."/>
        </authorList>
    </citation>
    <scope>NUCLEOTIDE SEQUENCE</scope>
    <source>
        <strain evidence="2">Duluth1</strain>
        <tissue evidence="2">Whole animal</tissue>
    </source>
</reference>
<sequence length="135" mass="14996">MKPVRLLSYISGPLDETSQSRQTDTKSADGSFQNSKSWAAELSQFKIPASDQSELPFKVMPSKVPQASTEDQDTMFTTNRFKIYSAINQSGSGASLSGSSFMDESGSMNANDMMVYLKTLQDQIRRSEEERVMLT</sequence>
<name>A0A9D4JC85_DREPO</name>
<evidence type="ECO:0000256" key="1">
    <source>
        <dbReference type="SAM" id="MobiDB-lite"/>
    </source>
</evidence>
<proteinExistence type="predicted"/>